<feature type="chain" id="PRO_5017401405" description="DUF4919 domain-containing protein" evidence="1">
    <location>
        <begin position="30"/>
        <end position="217"/>
    </location>
</feature>
<organism evidence="2 3">
    <name type="scientific">Psittacicella hinzii</name>
    <dbReference type="NCBI Taxonomy" id="2028575"/>
    <lineage>
        <taxon>Bacteria</taxon>
        <taxon>Pseudomonadati</taxon>
        <taxon>Pseudomonadota</taxon>
        <taxon>Gammaproteobacteria</taxon>
        <taxon>Pasteurellales</taxon>
        <taxon>Psittacicellaceae</taxon>
        <taxon>Psittacicella</taxon>
    </lineage>
</organism>
<proteinExistence type="predicted"/>
<dbReference type="AlphaFoldDB" id="A0A3A1YMH4"/>
<feature type="signal peptide" evidence="1">
    <location>
        <begin position="1"/>
        <end position="29"/>
    </location>
</feature>
<evidence type="ECO:0008006" key="4">
    <source>
        <dbReference type="Google" id="ProtNLM"/>
    </source>
</evidence>
<sequence length="217" mass="24553">MFSRYTCTKLGLSLMLGLGVLNLATPSVAAPSASSLEKELDMLLKNNADFITVADHWISLLNSVYRGKTIPAKELSEYTSYYFSVINKKYKLENNKYSSESVDNFVRLFLACTQYSEVGRNSKNFSLYSKPCYLVRTVAAGGAFNADALQTLALLALRDDLQEKQAPSAKDKAQLQMLLNLDNLKTPFNIRYLGYQDYANYNLDDFFFKVYQVTIKK</sequence>
<protein>
    <recommendedName>
        <fullName evidence="4">DUF4919 domain-containing protein</fullName>
    </recommendedName>
</protein>
<dbReference type="RefSeq" id="WP_119531009.1">
    <property type="nucleotide sequence ID" value="NZ_JBHSSP010000009.1"/>
</dbReference>
<evidence type="ECO:0000313" key="3">
    <source>
        <dbReference type="Proteomes" id="UP000265916"/>
    </source>
</evidence>
<gene>
    <name evidence="2" type="ORF">CKF58_03480</name>
</gene>
<evidence type="ECO:0000256" key="1">
    <source>
        <dbReference type="SAM" id="SignalP"/>
    </source>
</evidence>
<comment type="caution">
    <text evidence="2">The sequence shown here is derived from an EMBL/GenBank/DDBJ whole genome shotgun (WGS) entry which is preliminary data.</text>
</comment>
<keyword evidence="3" id="KW-1185">Reference proteome</keyword>
<name>A0A3A1YMH4_9GAMM</name>
<accession>A0A3A1YMH4</accession>
<keyword evidence="1" id="KW-0732">Signal</keyword>
<evidence type="ECO:0000313" key="2">
    <source>
        <dbReference type="EMBL" id="RIY38751.1"/>
    </source>
</evidence>
<dbReference type="EMBL" id="NRJG01000054">
    <property type="protein sequence ID" value="RIY38751.1"/>
    <property type="molecule type" value="Genomic_DNA"/>
</dbReference>
<dbReference type="Proteomes" id="UP000265916">
    <property type="component" value="Unassembled WGS sequence"/>
</dbReference>
<reference evidence="2 3" key="1">
    <citation type="submission" date="2017-08" db="EMBL/GenBank/DDBJ databases">
        <title>Reclassification of Bisgaard taxon 37 and 44.</title>
        <authorList>
            <person name="Christensen H."/>
        </authorList>
    </citation>
    <scope>NUCLEOTIDE SEQUENCE [LARGE SCALE GENOMIC DNA]</scope>
    <source>
        <strain evidence="2 3">111</strain>
    </source>
</reference>